<name>A0A8X6QSR6_NEPPI</name>
<evidence type="ECO:0000313" key="1">
    <source>
        <dbReference type="EMBL" id="GFU40943.1"/>
    </source>
</evidence>
<reference evidence="1" key="1">
    <citation type="submission" date="2020-08" db="EMBL/GenBank/DDBJ databases">
        <title>Multicomponent nature underlies the extraordinary mechanical properties of spider dragline silk.</title>
        <authorList>
            <person name="Kono N."/>
            <person name="Nakamura H."/>
            <person name="Mori M."/>
            <person name="Yoshida Y."/>
            <person name="Ohtoshi R."/>
            <person name="Malay A.D."/>
            <person name="Moran D.A.P."/>
            <person name="Tomita M."/>
            <person name="Numata K."/>
            <person name="Arakawa K."/>
        </authorList>
    </citation>
    <scope>NUCLEOTIDE SEQUENCE</scope>
</reference>
<evidence type="ECO:0000313" key="2">
    <source>
        <dbReference type="Proteomes" id="UP000887013"/>
    </source>
</evidence>
<dbReference type="Proteomes" id="UP000887013">
    <property type="component" value="Unassembled WGS sequence"/>
</dbReference>
<dbReference type="EMBL" id="BMAW01084981">
    <property type="protein sequence ID" value="GFU40943.1"/>
    <property type="molecule type" value="Genomic_DNA"/>
</dbReference>
<sequence length="103" mass="12887">MGNKPRREDENRQKHMRISTLRWKDKRTIQTTKKYFINYYKIFWKWRLADVIAQFTTTLKRFSDALEDARYVFNTDRRDNNPRYEMPRCVTRRPINERFKMTS</sequence>
<accession>A0A8X6QSR6</accession>
<gene>
    <name evidence="1" type="ORF">NPIL_310941</name>
</gene>
<protein>
    <submittedName>
        <fullName evidence="1">Uncharacterized protein</fullName>
    </submittedName>
</protein>
<keyword evidence="2" id="KW-1185">Reference proteome</keyword>
<proteinExistence type="predicted"/>
<dbReference type="AlphaFoldDB" id="A0A8X6QSR6"/>
<comment type="caution">
    <text evidence="1">The sequence shown here is derived from an EMBL/GenBank/DDBJ whole genome shotgun (WGS) entry which is preliminary data.</text>
</comment>
<organism evidence="1 2">
    <name type="scientific">Nephila pilipes</name>
    <name type="common">Giant wood spider</name>
    <name type="synonym">Nephila maculata</name>
    <dbReference type="NCBI Taxonomy" id="299642"/>
    <lineage>
        <taxon>Eukaryota</taxon>
        <taxon>Metazoa</taxon>
        <taxon>Ecdysozoa</taxon>
        <taxon>Arthropoda</taxon>
        <taxon>Chelicerata</taxon>
        <taxon>Arachnida</taxon>
        <taxon>Araneae</taxon>
        <taxon>Araneomorphae</taxon>
        <taxon>Entelegynae</taxon>
        <taxon>Araneoidea</taxon>
        <taxon>Nephilidae</taxon>
        <taxon>Nephila</taxon>
    </lineage>
</organism>